<keyword evidence="3" id="KW-1185">Reference proteome</keyword>
<evidence type="ECO:0000313" key="2">
    <source>
        <dbReference type="EMBL" id="AOP33622.1"/>
    </source>
</evidence>
<dbReference type="Proteomes" id="UP000094197">
    <property type="component" value="Chromosome 1"/>
</dbReference>
<feature type="region of interest" description="Disordered" evidence="1">
    <location>
        <begin position="111"/>
        <end position="133"/>
    </location>
</feature>
<proteinExistence type="predicted"/>
<name>A0A1D7UVJ7_9LEPT</name>
<dbReference type="AlphaFoldDB" id="A0A1D7UVJ7"/>
<gene>
    <name evidence="2" type="ORF">A0128_07030</name>
</gene>
<accession>A0A1D7UVJ7</accession>
<reference evidence="2 3" key="1">
    <citation type="submission" date="2016-04" db="EMBL/GenBank/DDBJ databases">
        <title>Complete genome seqeunce of Leptospira alstonii serovar Room22.</title>
        <authorList>
            <person name="Nally J.E."/>
            <person name="Bayles D.O."/>
            <person name="Hurley D."/>
            <person name="Fanning S."/>
            <person name="McMahon B.J."/>
            <person name="Arent Z."/>
        </authorList>
    </citation>
    <scope>NUCLEOTIDE SEQUENCE [LARGE SCALE GENOMIC DNA]</scope>
    <source>
        <strain evidence="2 3">GWTS #1</strain>
    </source>
</reference>
<evidence type="ECO:0000313" key="3">
    <source>
        <dbReference type="Proteomes" id="UP000094197"/>
    </source>
</evidence>
<sequence length="146" mass="17055">MKDARPTLIGWRWWVGGKNPETFLYLKILILSRKFSPPLHCRNSDKFTLKNGRRYLAWASNDTTHFPNKSETKSETSAKHSTLIIFKKLIFIKSLWNFPEIRKDGVRAYNRKKFPGEGGERKPRSRLKRGGSLSPRNAILREHCVE</sequence>
<dbReference type="EMBL" id="CP015217">
    <property type="protein sequence ID" value="AOP33622.1"/>
    <property type="molecule type" value="Genomic_DNA"/>
</dbReference>
<dbReference type="KEGG" id="laj:A0128_07030"/>
<organism evidence="2 3">
    <name type="scientific">Leptospira tipperaryensis</name>
    <dbReference type="NCBI Taxonomy" id="2564040"/>
    <lineage>
        <taxon>Bacteria</taxon>
        <taxon>Pseudomonadati</taxon>
        <taxon>Spirochaetota</taxon>
        <taxon>Spirochaetia</taxon>
        <taxon>Leptospirales</taxon>
        <taxon>Leptospiraceae</taxon>
        <taxon>Leptospira</taxon>
    </lineage>
</organism>
<protein>
    <submittedName>
        <fullName evidence="2">Uncharacterized protein</fullName>
    </submittedName>
</protein>
<evidence type="ECO:0000256" key="1">
    <source>
        <dbReference type="SAM" id="MobiDB-lite"/>
    </source>
</evidence>